<gene>
    <name evidence="2" type="ORF">AAF712_007200</name>
</gene>
<feature type="region of interest" description="Disordered" evidence="1">
    <location>
        <begin position="399"/>
        <end position="445"/>
    </location>
</feature>
<evidence type="ECO:0000313" key="2">
    <source>
        <dbReference type="EMBL" id="KAL0065717.1"/>
    </source>
</evidence>
<dbReference type="Proteomes" id="UP001437256">
    <property type="component" value="Unassembled WGS sequence"/>
</dbReference>
<feature type="region of interest" description="Disordered" evidence="1">
    <location>
        <begin position="328"/>
        <end position="351"/>
    </location>
</feature>
<comment type="caution">
    <text evidence="2">The sequence shown here is derived from an EMBL/GenBank/DDBJ whole genome shotgun (WGS) entry which is preliminary data.</text>
</comment>
<name>A0ABR2ZVL6_9AGAR</name>
<evidence type="ECO:0000313" key="3">
    <source>
        <dbReference type="Proteomes" id="UP001437256"/>
    </source>
</evidence>
<reference evidence="2 3" key="1">
    <citation type="submission" date="2024-05" db="EMBL/GenBank/DDBJ databases">
        <title>A draft genome resource for the thread blight pathogen Marasmius tenuissimus strain MS-2.</title>
        <authorList>
            <person name="Yulfo-Soto G.E."/>
            <person name="Baruah I.K."/>
            <person name="Amoako-Attah I."/>
            <person name="Bukari Y."/>
            <person name="Meinhardt L.W."/>
            <person name="Bailey B.A."/>
            <person name="Cohen S.P."/>
        </authorList>
    </citation>
    <scope>NUCLEOTIDE SEQUENCE [LARGE SCALE GENOMIC DNA]</scope>
    <source>
        <strain evidence="2 3">MS-2</strain>
    </source>
</reference>
<proteinExistence type="predicted"/>
<sequence length="445" mass="48759">MLQEGQSIGFDDNTAANTAERQQAGTSAQAQVSRIVKITAQPLTLPTGREARGGDSKFSSKHLPDFIRQNDGACKIFSSLSKEAAGYVHGWSTLHRDLLQGIVDRGWGEGKVTIPDTPRNAVTAVGNIKMSDLRHKLGTGALAIVEAFIKEHWSDSPRPSNPEEELEWVFRSEDDIAEWATWQTQKFSLGNGPQLSPFLFDIFVGDEEGNMIEKKGMFENELILHVLALYLTHVDSTPPNIKRLEGFPFGALELSIQATERALVAYVTGTVIVSGDFSYDDWGKKPAFDSKGRQKVKATEFCRTIESLRKEKQDAIINGARLYVKTKGRSARARRQNVPPENLEEDVGSNSDVMMSDPLYFASPEPATIEVASIEAAHSSSGIARRSTTEVEQAVSVNKLENGHEREVEETFGIEGDEPHMTGDGDGGEIRGSGSDSDRTQHGPA</sequence>
<keyword evidence="3" id="KW-1185">Reference proteome</keyword>
<feature type="compositionally biased region" description="Basic and acidic residues" evidence="1">
    <location>
        <begin position="436"/>
        <end position="445"/>
    </location>
</feature>
<protein>
    <submittedName>
        <fullName evidence="2">Uncharacterized protein</fullName>
    </submittedName>
</protein>
<evidence type="ECO:0000256" key="1">
    <source>
        <dbReference type="SAM" id="MobiDB-lite"/>
    </source>
</evidence>
<dbReference type="EMBL" id="JBBXMP010000043">
    <property type="protein sequence ID" value="KAL0065717.1"/>
    <property type="molecule type" value="Genomic_DNA"/>
</dbReference>
<organism evidence="2 3">
    <name type="scientific">Marasmius tenuissimus</name>
    <dbReference type="NCBI Taxonomy" id="585030"/>
    <lineage>
        <taxon>Eukaryota</taxon>
        <taxon>Fungi</taxon>
        <taxon>Dikarya</taxon>
        <taxon>Basidiomycota</taxon>
        <taxon>Agaricomycotina</taxon>
        <taxon>Agaricomycetes</taxon>
        <taxon>Agaricomycetidae</taxon>
        <taxon>Agaricales</taxon>
        <taxon>Marasmiineae</taxon>
        <taxon>Marasmiaceae</taxon>
        <taxon>Marasmius</taxon>
    </lineage>
</organism>
<accession>A0ABR2ZVL6</accession>